<feature type="non-terminal residue" evidence="2">
    <location>
        <position position="448"/>
    </location>
</feature>
<sequence>MIFRFFIVGLAACAAFGSGQVQAQNPRVQIPFELHDKSLKLTEWAKQPMLLNPVALSFDYQGRLFVVETARRGTVDIDIRAHKEWVIDDLSNQNIPQLRKMFRSKMAPELSEQNKSWLQDRNQDGSHDWRDLMAVKERIHLLQDTDDDGKADVAKVFAEGFNQEINGVMAGVLPYRGNVFATIYPDVWKLNDRNLDGYADKQEVFFHGFGVHAAFDGHDLHGLTVGPDGRLYFSVGDNGFSVRTREGKLLHYPNTGGVLRCDWDGSNLEAFATGLRNVQELAFDEFGNLFSVDNDGDIREERERFVYITEGSDSGWRLNWQFKKGGWPRQTQTPEYCPWIDEKLWLPHWRGQAAYITPPMSEFSVGPGGFKYNPGTVLNGRYKNSFFLCEFPVQKVTAFKTEPQGAYFKMVDEHIFLFGMMASAINFGPDGSLYVANWDGKWQPNELG</sequence>
<protein>
    <recommendedName>
        <fullName evidence="1">DUF7133 domain-containing protein</fullName>
    </recommendedName>
</protein>
<dbReference type="InterPro" id="IPR011041">
    <property type="entry name" value="Quinoprot_gluc/sorb_DH_b-prop"/>
</dbReference>
<dbReference type="AlphaFoldDB" id="A0A381WSZ3"/>
<name>A0A381WSZ3_9ZZZZ</name>
<dbReference type="PANTHER" id="PTHR33546:SF1">
    <property type="entry name" value="LARGE, MULTIFUNCTIONAL SECRETED PROTEIN"/>
    <property type="match status" value="1"/>
</dbReference>
<dbReference type="EMBL" id="UINC01012776">
    <property type="protein sequence ID" value="SVA55590.1"/>
    <property type="molecule type" value="Genomic_DNA"/>
</dbReference>
<evidence type="ECO:0000259" key="1">
    <source>
        <dbReference type="Pfam" id="PF23500"/>
    </source>
</evidence>
<dbReference type="SUPFAM" id="SSF50952">
    <property type="entry name" value="Soluble quinoprotein glucose dehydrogenase"/>
    <property type="match status" value="1"/>
</dbReference>
<proteinExistence type="predicted"/>
<dbReference type="InterPro" id="IPR011042">
    <property type="entry name" value="6-blade_b-propeller_TolB-like"/>
</dbReference>
<accession>A0A381WSZ3</accession>
<organism evidence="2">
    <name type="scientific">marine metagenome</name>
    <dbReference type="NCBI Taxonomy" id="408172"/>
    <lineage>
        <taxon>unclassified sequences</taxon>
        <taxon>metagenomes</taxon>
        <taxon>ecological metagenomes</taxon>
    </lineage>
</organism>
<dbReference type="Gene3D" id="2.120.10.30">
    <property type="entry name" value="TolB, C-terminal domain"/>
    <property type="match status" value="1"/>
</dbReference>
<dbReference type="PANTHER" id="PTHR33546">
    <property type="entry name" value="LARGE, MULTIFUNCTIONAL SECRETED PROTEIN-RELATED"/>
    <property type="match status" value="1"/>
</dbReference>
<reference evidence="2" key="1">
    <citation type="submission" date="2018-05" db="EMBL/GenBank/DDBJ databases">
        <authorList>
            <person name="Lanie J.A."/>
            <person name="Ng W.-L."/>
            <person name="Kazmierczak K.M."/>
            <person name="Andrzejewski T.M."/>
            <person name="Davidsen T.M."/>
            <person name="Wayne K.J."/>
            <person name="Tettelin H."/>
            <person name="Glass J.I."/>
            <person name="Rusch D."/>
            <person name="Podicherti R."/>
            <person name="Tsui H.-C.T."/>
            <person name="Winkler M.E."/>
        </authorList>
    </citation>
    <scope>NUCLEOTIDE SEQUENCE</scope>
</reference>
<feature type="domain" description="DUF7133" evidence="1">
    <location>
        <begin position="38"/>
        <end position="438"/>
    </location>
</feature>
<dbReference type="Pfam" id="PF23500">
    <property type="entry name" value="DUF7133"/>
    <property type="match status" value="1"/>
</dbReference>
<evidence type="ECO:0000313" key="2">
    <source>
        <dbReference type="EMBL" id="SVA55590.1"/>
    </source>
</evidence>
<gene>
    <name evidence="2" type="ORF">METZ01_LOCUS108444</name>
</gene>
<dbReference type="InterPro" id="IPR055557">
    <property type="entry name" value="DUF7133"/>
</dbReference>